<sequence>MNALTPYSPSAPPLPLRRRRLPLPVGSHPSAGWPQAGAAPAGWPLVADDASARRRPSCWRRTRSRSPACGLLPLRVPTPCRGPGCSRLPPYKGASAIADRPLQPAWPWVVAPTWGLAIAGRPSMGGWPWLAAPPPCCLRCENGA</sequence>
<feature type="region of interest" description="Disordered" evidence="1">
    <location>
        <begin position="1"/>
        <end position="39"/>
    </location>
</feature>
<gene>
    <name evidence="2" type="ORF">B296_00047209</name>
</gene>
<organism evidence="2 3">
    <name type="scientific">Ensete ventricosum</name>
    <name type="common">Abyssinian banana</name>
    <name type="synonym">Musa ensete</name>
    <dbReference type="NCBI Taxonomy" id="4639"/>
    <lineage>
        <taxon>Eukaryota</taxon>
        <taxon>Viridiplantae</taxon>
        <taxon>Streptophyta</taxon>
        <taxon>Embryophyta</taxon>
        <taxon>Tracheophyta</taxon>
        <taxon>Spermatophyta</taxon>
        <taxon>Magnoliopsida</taxon>
        <taxon>Liliopsida</taxon>
        <taxon>Zingiberales</taxon>
        <taxon>Musaceae</taxon>
        <taxon>Ensete</taxon>
    </lineage>
</organism>
<proteinExistence type="predicted"/>
<evidence type="ECO:0000256" key="1">
    <source>
        <dbReference type="SAM" id="MobiDB-lite"/>
    </source>
</evidence>
<dbReference type="EMBL" id="AMZH03022894">
    <property type="protein sequence ID" value="RRT36927.1"/>
    <property type="molecule type" value="Genomic_DNA"/>
</dbReference>
<reference evidence="2 3" key="1">
    <citation type="journal article" date="2014" name="Agronomy (Basel)">
        <title>A Draft Genome Sequence for Ensete ventricosum, the Drought-Tolerant Tree Against Hunger.</title>
        <authorList>
            <person name="Harrison J."/>
            <person name="Moore K.A."/>
            <person name="Paszkiewicz K."/>
            <person name="Jones T."/>
            <person name="Grant M."/>
            <person name="Ambacheew D."/>
            <person name="Muzemil S."/>
            <person name="Studholme D.J."/>
        </authorList>
    </citation>
    <scope>NUCLEOTIDE SEQUENCE [LARGE SCALE GENOMIC DNA]</scope>
</reference>
<accession>A0A426XBT3</accession>
<dbReference type="Proteomes" id="UP000287651">
    <property type="component" value="Unassembled WGS sequence"/>
</dbReference>
<name>A0A426XBT3_ENSVE</name>
<comment type="caution">
    <text evidence="2">The sequence shown here is derived from an EMBL/GenBank/DDBJ whole genome shotgun (WGS) entry which is preliminary data.</text>
</comment>
<evidence type="ECO:0000313" key="2">
    <source>
        <dbReference type="EMBL" id="RRT36927.1"/>
    </source>
</evidence>
<protein>
    <submittedName>
        <fullName evidence="2">Uncharacterized protein</fullName>
    </submittedName>
</protein>
<evidence type="ECO:0000313" key="3">
    <source>
        <dbReference type="Proteomes" id="UP000287651"/>
    </source>
</evidence>
<dbReference type="AlphaFoldDB" id="A0A426XBT3"/>